<sequence length="663" mass="74625">MCTPGNSPHLWGKGSCDVFTPFQAILPLPKFDSDFGYHKLIEEAQKNAMRLEDVNQIAGDTFQHPRLDLASLLERKRGFHLGPSLEEGNILRGYIEECAQDIHAIHAKITDLITQIASLCNELTHTTSQLAQRSGQRALCQNILSPVKHLNLDVLEAIFLACWESRGSGTPSSLTPPLQLASVCYRWRDIVYSMPKLWSSIYIHSQPIKLDSSLALASTWLKRARCNVSMSLNLPSSMSLEHPPIAEFLAVLTASSVQFTRLELEIGEDTGAEKVMDLIWKDHCDGLEELKIRHDDPPQGIPVAVIKKLFLLQIPKSWLSSPPIQKDLTLLRLVGEVHWNVLEWILHHCPLLEKVLVSLSSSGLNLGSSTLELPTTTTPILQPHLVYMGISNDSQLESLPSIPTDFLSNFEFPSMKSFEYYVHLEQPAALPWLTSLPFLAQLQRVSLQLQFNAPREAIARFLNATQSLEELSVFAPSSDSHILRVLLEEVKSNLGFLPHLKRLHISSTSQMSNITATYLQLAQSWSSSPTLQWDLGSNSRFNLTHLTFHHWHREEGESDLEEDTQMRLDLKKTIEDIGKTPVENDEQPEGGTPGLRVGFVRHVLNEWLYNVPILFEMFPLSFNELRKYEVLGSNAKWETKTGPVYRCGDSEVDGVAGPIYNEN</sequence>
<name>A0ACD3AD44_9AGAR</name>
<evidence type="ECO:0000313" key="1">
    <source>
        <dbReference type="EMBL" id="TFK63803.1"/>
    </source>
</evidence>
<keyword evidence="2" id="KW-1185">Reference proteome</keyword>
<reference evidence="1 2" key="1">
    <citation type="journal article" date="2019" name="Nat. Ecol. Evol.">
        <title>Megaphylogeny resolves global patterns of mushroom evolution.</title>
        <authorList>
            <person name="Varga T."/>
            <person name="Krizsan K."/>
            <person name="Foldi C."/>
            <person name="Dima B."/>
            <person name="Sanchez-Garcia M."/>
            <person name="Sanchez-Ramirez S."/>
            <person name="Szollosi G.J."/>
            <person name="Szarkandi J.G."/>
            <person name="Papp V."/>
            <person name="Albert L."/>
            <person name="Andreopoulos W."/>
            <person name="Angelini C."/>
            <person name="Antonin V."/>
            <person name="Barry K.W."/>
            <person name="Bougher N.L."/>
            <person name="Buchanan P."/>
            <person name="Buyck B."/>
            <person name="Bense V."/>
            <person name="Catcheside P."/>
            <person name="Chovatia M."/>
            <person name="Cooper J."/>
            <person name="Damon W."/>
            <person name="Desjardin D."/>
            <person name="Finy P."/>
            <person name="Geml J."/>
            <person name="Haridas S."/>
            <person name="Hughes K."/>
            <person name="Justo A."/>
            <person name="Karasinski D."/>
            <person name="Kautmanova I."/>
            <person name="Kiss B."/>
            <person name="Kocsube S."/>
            <person name="Kotiranta H."/>
            <person name="LaButti K.M."/>
            <person name="Lechner B.E."/>
            <person name="Liimatainen K."/>
            <person name="Lipzen A."/>
            <person name="Lukacs Z."/>
            <person name="Mihaltcheva S."/>
            <person name="Morgado L.N."/>
            <person name="Niskanen T."/>
            <person name="Noordeloos M.E."/>
            <person name="Ohm R.A."/>
            <person name="Ortiz-Santana B."/>
            <person name="Ovrebo C."/>
            <person name="Racz N."/>
            <person name="Riley R."/>
            <person name="Savchenko A."/>
            <person name="Shiryaev A."/>
            <person name="Soop K."/>
            <person name="Spirin V."/>
            <person name="Szebenyi C."/>
            <person name="Tomsovsky M."/>
            <person name="Tulloss R.E."/>
            <person name="Uehling J."/>
            <person name="Grigoriev I.V."/>
            <person name="Vagvolgyi C."/>
            <person name="Papp T."/>
            <person name="Martin F.M."/>
            <person name="Miettinen O."/>
            <person name="Hibbett D.S."/>
            <person name="Nagy L.G."/>
        </authorList>
    </citation>
    <scope>NUCLEOTIDE SEQUENCE [LARGE SCALE GENOMIC DNA]</scope>
    <source>
        <strain evidence="1 2">NL-1719</strain>
    </source>
</reference>
<gene>
    <name evidence="1" type="ORF">BDN72DRAFT_300671</name>
</gene>
<proteinExistence type="predicted"/>
<dbReference type="EMBL" id="ML208504">
    <property type="protein sequence ID" value="TFK63803.1"/>
    <property type="molecule type" value="Genomic_DNA"/>
</dbReference>
<evidence type="ECO:0000313" key="2">
    <source>
        <dbReference type="Proteomes" id="UP000308600"/>
    </source>
</evidence>
<protein>
    <submittedName>
        <fullName evidence="1">Uncharacterized protein</fullName>
    </submittedName>
</protein>
<organism evidence="1 2">
    <name type="scientific">Pluteus cervinus</name>
    <dbReference type="NCBI Taxonomy" id="181527"/>
    <lineage>
        <taxon>Eukaryota</taxon>
        <taxon>Fungi</taxon>
        <taxon>Dikarya</taxon>
        <taxon>Basidiomycota</taxon>
        <taxon>Agaricomycotina</taxon>
        <taxon>Agaricomycetes</taxon>
        <taxon>Agaricomycetidae</taxon>
        <taxon>Agaricales</taxon>
        <taxon>Pluteineae</taxon>
        <taxon>Pluteaceae</taxon>
        <taxon>Pluteus</taxon>
    </lineage>
</organism>
<dbReference type="Proteomes" id="UP000308600">
    <property type="component" value="Unassembled WGS sequence"/>
</dbReference>
<accession>A0ACD3AD44</accession>